<evidence type="ECO:0000313" key="2">
    <source>
        <dbReference type="Proteomes" id="UP000317713"/>
    </source>
</evidence>
<protein>
    <submittedName>
        <fullName evidence="1">Uncharacterized protein</fullName>
    </submittedName>
</protein>
<proteinExistence type="predicted"/>
<organism evidence="1 2">
    <name type="scientific">Brevibacillus brevis</name>
    <name type="common">Bacillus brevis</name>
    <dbReference type="NCBI Taxonomy" id="1393"/>
    <lineage>
        <taxon>Bacteria</taxon>
        <taxon>Bacillati</taxon>
        <taxon>Bacillota</taxon>
        <taxon>Bacilli</taxon>
        <taxon>Bacillales</taxon>
        <taxon>Paenibacillaceae</taxon>
        <taxon>Brevibacillus</taxon>
    </lineage>
</organism>
<dbReference type="EMBL" id="CP042161">
    <property type="protein sequence ID" value="QDS32500.1"/>
    <property type="molecule type" value="Genomic_DNA"/>
</dbReference>
<gene>
    <name evidence="1" type="ORF">FPS98_00055</name>
</gene>
<evidence type="ECO:0000313" key="1">
    <source>
        <dbReference type="EMBL" id="QDS32500.1"/>
    </source>
</evidence>
<dbReference type="AlphaFoldDB" id="A0A517I0U4"/>
<sequence length="71" mass="8035">MQDIRLGDHGINILQKLNTASATSMDDFVNTAQAIPDKDYEYLLQYLSSMIAFAVSELEMRKRKESGNISH</sequence>
<name>A0A517I0U4_BREBE</name>
<accession>A0A517I0U4</accession>
<reference evidence="1 2" key="1">
    <citation type="submission" date="2019-07" db="EMBL/GenBank/DDBJ databases">
        <title>Characterization of Brevibacillus brevis HK544, as a potential biocontrol agent.</title>
        <authorList>
            <person name="Kim H."/>
        </authorList>
    </citation>
    <scope>NUCLEOTIDE SEQUENCE [LARGE SCALE GENOMIC DNA]</scope>
    <source>
        <strain evidence="1 2">HK544</strain>
    </source>
</reference>
<dbReference type="Proteomes" id="UP000317713">
    <property type="component" value="Chromosome"/>
</dbReference>
<dbReference type="RefSeq" id="WP_144612373.1">
    <property type="nucleotide sequence ID" value="NZ_CP042161.1"/>
</dbReference>